<dbReference type="AlphaFoldDB" id="A0A2M7INK3"/>
<evidence type="ECO:0000313" key="3">
    <source>
        <dbReference type="Proteomes" id="UP000230837"/>
    </source>
</evidence>
<protein>
    <recommendedName>
        <fullName evidence="1">Glucosamine/galactosamine-6-phosphate isomerase domain-containing protein</fullName>
    </recommendedName>
</protein>
<dbReference type="SUPFAM" id="SSF100950">
    <property type="entry name" value="NagB/RpiA/CoA transferase-like"/>
    <property type="match status" value="1"/>
</dbReference>
<name>A0A2M7INK3_9BACT</name>
<dbReference type="EMBL" id="PFHR01000138">
    <property type="protein sequence ID" value="PIW96871.1"/>
    <property type="molecule type" value="Genomic_DNA"/>
</dbReference>
<proteinExistence type="predicted"/>
<evidence type="ECO:0000313" key="2">
    <source>
        <dbReference type="EMBL" id="PIW96871.1"/>
    </source>
</evidence>
<feature type="non-terminal residue" evidence="2">
    <location>
        <position position="1"/>
    </location>
</feature>
<dbReference type="InterPro" id="IPR006148">
    <property type="entry name" value="Glc/Gal-6P_isomerase"/>
</dbReference>
<accession>A0A2M7INK3</accession>
<feature type="domain" description="Glucosamine/galactosamine-6-phosphate isomerase" evidence="1">
    <location>
        <begin position="2"/>
        <end position="116"/>
    </location>
</feature>
<organism evidence="2 3">
    <name type="scientific">Candidatus Kaiserbacteria bacterium CG_4_8_14_3_um_filter_38_9</name>
    <dbReference type="NCBI Taxonomy" id="1974599"/>
    <lineage>
        <taxon>Bacteria</taxon>
        <taxon>Candidatus Kaiseribacteriota</taxon>
    </lineage>
</organism>
<dbReference type="InterPro" id="IPR037171">
    <property type="entry name" value="NagB/RpiA_transferase-like"/>
</dbReference>
<gene>
    <name evidence="2" type="ORF">COZ82_02625</name>
</gene>
<dbReference type="GO" id="GO:0005975">
    <property type="term" value="P:carbohydrate metabolic process"/>
    <property type="evidence" value="ECO:0007669"/>
    <property type="project" value="InterPro"/>
</dbReference>
<dbReference type="Proteomes" id="UP000230837">
    <property type="component" value="Unassembled WGS sequence"/>
</dbReference>
<dbReference type="Pfam" id="PF01182">
    <property type="entry name" value="Glucosamine_iso"/>
    <property type="match status" value="1"/>
</dbReference>
<comment type="caution">
    <text evidence="2">The sequence shown here is derived from an EMBL/GenBank/DDBJ whole genome shotgun (WGS) entry which is preliminary data.</text>
</comment>
<evidence type="ECO:0000259" key="1">
    <source>
        <dbReference type="Pfam" id="PF01182"/>
    </source>
</evidence>
<reference evidence="3" key="1">
    <citation type="submission" date="2017-09" db="EMBL/GenBank/DDBJ databases">
        <title>Depth-based differentiation of microbial function through sediment-hosted aquifers and enrichment of novel symbionts in the deep terrestrial subsurface.</title>
        <authorList>
            <person name="Probst A.J."/>
            <person name="Ladd B."/>
            <person name="Jarett J.K."/>
            <person name="Geller-Mcgrath D.E."/>
            <person name="Sieber C.M.K."/>
            <person name="Emerson J.B."/>
            <person name="Anantharaman K."/>
            <person name="Thomas B.C."/>
            <person name="Malmstrom R."/>
            <person name="Stieglmeier M."/>
            <person name="Klingl A."/>
            <person name="Woyke T."/>
            <person name="Ryan C.M."/>
            <person name="Banfield J.F."/>
        </authorList>
    </citation>
    <scope>NUCLEOTIDE SEQUENCE [LARGE SCALE GENOMIC DNA]</scope>
</reference>
<sequence>EEARQKWDKALHNWRENNPTGVVIATIGIGEDGHLAGIFPNELAVAEADKKEAWTVAYEVGARVNQYTKRMTVTPYFLTQEITEAIVYAVGAEKHALLTQIQNPLVGETNIPAFLLRRIPSVQFFTDV</sequence>
<dbReference type="Gene3D" id="3.40.50.1360">
    <property type="match status" value="1"/>
</dbReference>